<dbReference type="SUPFAM" id="SSF55931">
    <property type="entry name" value="Glutamine synthetase/guanido kinase"/>
    <property type="match status" value="1"/>
</dbReference>
<dbReference type="EC" id="6.3.2.2" evidence="1"/>
<keyword evidence="2" id="KW-0436">Ligase</keyword>
<dbReference type="GO" id="GO:0005524">
    <property type="term" value="F:ATP binding"/>
    <property type="evidence" value="ECO:0007669"/>
    <property type="project" value="UniProtKB-KW"/>
</dbReference>
<evidence type="ECO:0000256" key="3">
    <source>
        <dbReference type="ARBA" id="ARBA00022741"/>
    </source>
</evidence>
<dbReference type="PANTHER" id="PTHR34378">
    <property type="entry name" value="GLUTAMATE--CYSTEINE LIGASE, CHLOROPLASTIC"/>
    <property type="match status" value="1"/>
</dbReference>
<organism evidence="5">
    <name type="scientific">marine metagenome</name>
    <dbReference type="NCBI Taxonomy" id="408172"/>
    <lineage>
        <taxon>unclassified sequences</taxon>
        <taxon>metagenomes</taxon>
        <taxon>ecological metagenomes</taxon>
    </lineage>
</organism>
<gene>
    <name evidence="5" type="ORF">METZ01_LOCUS102953</name>
</gene>
<dbReference type="Pfam" id="PF04107">
    <property type="entry name" value="GCS2"/>
    <property type="match status" value="1"/>
</dbReference>
<evidence type="ECO:0000256" key="1">
    <source>
        <dbReference type="ARBA" id="ARBA00012220"/>
    </source>
</evidence>
<dbReference type="InterPro" id="IPR035434">
    <property type="entry name" value="GCL_bact_plant"/>
</dbReference>
<dbReference type="EMBL" id="UINC01011340">
    <property type="protein sequence ID" value="SVA50099.1"/>
    <property type="molecule type" value="Genomic_DNA"/>
</dbReference>
<protein>
    <recommendedName>
        <fullName evidence="1">glutamate--cysteine ligase</fullName>
        <ecNumber evidence="1">6.3.2.2</ecNumber>
    </recommendedName>
</protein>
<sequence>MSIGYDPITKLSNAPKNPKQRYKLMTKEMPKGGKLSLNMMYQTSGTQINLDYLSEDDFKKKFKIISYLTPISIAIFANSTILENKPSGYLSYRSKVWQNTSRGGLPKIFLENMDFEKYADFAINFPLLFIYKNNDHKNLNNKTFGDFMKGSLSEVNNHLPTFEDLELHLSTIFTEIRLKKYIEMRSLDACEWDCHCAGPAFYTGLIYGKLDESLDLIKDWKSEDVLKAYLDAPKKGLKTEINGKSILEWGKILLNISNKGLIGRNFKNKTGNDETIFLKNIEQILQQNKTKAEKTLENFY</sequence>
<dbReference type="InterPro" id="IPR006336">
    <property type="entry name" value="GCS2"/>
</dbReference>
<evidence type="ECO:0000256" key="4">
    <source>
        <dbReference type="ARBA" id="ARBA00022840"/>
    </source>
</evidence>
<accession>A0A381WC35</accession>
<dbReference type="InterPro" id="IPR014746">
    <property type="entry name" value="Gln_synth/guanido_kin_cat_dom"/>
</dbReference>
<reference evidence="5" key="1">
    <citation type="submission" date="2018-05" db="EMBL/GenBank/DDBJ databases">
        <authorList>
            <person name="Lanie J.A."/>
            <person name="Ng W.-L."/>
            <person name="Kazmierczak K.M."/>
            <person name="Andrzejewski T.M."/>
            <person name="Davidsen T.M."/>
            <person name="Wayne K.J."/>
            <person name="Tettelin H."/>
            <person name="Glass J.I."/>
            <person name="Rusch D."/>
            <person name="Podicherti R."/>
            <person name="Tsui H.-C.T."/>
            <person name="Winkler M.E."/>
        </authorList>
    </citation>
    <scope>NUCLEOTIDE SEQUENCE</scope>
</reference>
<evidence type="ECO:0000256" key="2">
    <source>
        <dbReference type="ARBA" id="ARBA00022598"/>
    </source>
</evidence>
<dbReference type="GO" id="GO:0004357">
    <property type="term" value="F:glutamate-cysteine ligase activity"/>
    <property type="evidence" value="ECO:0007669"/>
    <property type="project" value="UniProtKB-EC"/>
</dbReference>
<dbReference type="PANTHER" id="PTHR34378:SF1">
    <property type="entry name" value="GLUTAMATE--CYSTEINE LIGASE, CHLOROPLASTIC"/>
    <property type="match status" value="1"/>
</dbReference>
<dbReference type="GO" id="GO:0006750">
    <property type="term" value="P:glutathione biosynthetic process"/>
    <property type="evidence" value="ECO:0007669"/>
    <property type="project" value="InterPro"/>
</dbReference>
<dbReference type="AlphaFoldDB" id="A0A381WC35"/>
<name>A0A381WC35_9ZZZZ</name>
<keyword evidence="3" id="KW-0547">Nucleotide-binding</keyword>
<keyword evidence="4" id="KW-0067">ATP-binding</keyword>
<proteinExistence type="predicted"/>
<evidence type="ECO:0000313" key="5">
    <source>
        <dbReference type="EMBL" id="SVA50099.1"/>
    </source>
</evidence>
<dbReference type="Gene3D" id="3.30.590.20">
    <property type="match status" value="1"/>
</dbReference>